<reference evidence="1 2" key="1">
    <citation type="journal article" date="2018" name="Int. J. Syst. Bacteriol.">
        <title>Oceaniradius stylonemae gen. nov., sp. nov., isolated from a red alga, Stylonema cornu-cervi.</title>
        <authorList>
            <person name="Jeong S."/>
        </authorList>
    </citation>
    <scope>NUCLEOTIDE SEQUENCE [LARGE SCALE GENOMIC DNA]</scope>
    <source>
        <strain evidence="1 2">StC1</strain>
    </source>
</reference>
<proteinExistence type="predicted"/>
<protein>
    <submittedName>
        <fullName evidence="1">Uncharacterized protein</fullName>
    </submittedName>
</protein>
<dbReference type="InterPro" id="IPR054233">
    <property type="entry name" value="DUF6958"/>
</dbReference>
<dbReference type="Proteomes" id="UP000246132">
    <property type="component" value="Unassembled WGS sequence"/>
</dbReference>
<dbReference type="RefSeq" id="WP_109767000.1">
    <property type="nucleotide sequence ID" value="NZ_CP159474.1"/>
</dbReference>
<organism evidence="1 2">
    <name type="scientific">Oceaniradius stylonematis</name>
    <dbReference type="NCBI Taxonomy" id="2184161"/>
    <lineage>
        <taxon>Bacteria</taxon>
        <taxon>Pseudomonadati</taxon>
        <taxon>Pseudomonadota</taxon>
        <taxon>Alphaproteobacteria</taxon>
        <taxon>Hyphomicrobiales</taxon>
        <taxon>Ahrensiaceae</taxon>
        <taxon>Oceaniradius</taxon>
    </lineage>
</organism>
<accession>A0A3A8AD11</accession>
<evidence type="ECO:0000313" key="1">
    <source>
        <dbReference type="EMBL" id="RKF07228.1"/>
    </source>
</evidence>
<dbReference type="OrthoDB" id="7856862at2"/>
<dbReference type="EMBL" id="QFWV02000004">
    <property type="protein sequence ID" value="RKF07228.1"/>
    <property type="molecule type" value="Genomic_DNA"/>
</dbReference>
<sequence>MSDKIEVRNVNVPGRVERVDAAKYAAMKTAMLATLPDGPPGLTGREIKEAALPHLPATLFPQGKTAGWWAKTVQLDLEARGELARSKASPLRFWRTG</sequence>
<name>A0A3A8AD11_9HYPH</name>
<gene>
    <name evidence="1" type="ORF">DEM25_005150</name>
</gene>
<dbReference type="Pfam" id="PF22278">
    <property type="entry name" value="DUF6958"/>
    <property type="match status" value="1"/>
</dbReference>
<comment type="caution">
    <text evidence="1">The sequence shown here is derived from an EMBL/GenBank/DDBJ whole genome shotgun (WGS) entry which is preliminary data.</text>
</comment>
<evidence type="ECO:0000313" key="2">
    <source>
        <dbReference type="Proteomes" id="UP000246132"/>
    </source>
</evidence>
<keyword evidence="2" id="KW-1185">Reference proteome</keyword>
<dbReference type="AlphaFoldDB" id="A0A3A8AD11"/>